<protein>
    <submittedName>
        <fullName evidence="1">Uncharacterized protein</fullName>
    </submittedName>
</protein>
<evidence type="ECO:0000313" key="1">
    <source>
        <dbReference type="EMBL" id="KAG5598923.1"/>
    </source>
</evidence>
<dbReference type="Proteomes" id="UP000824120">
    <property type="component" value="Chromosome 6"/>
</dbReference>
<accession>A0A9J5YDX0</accession>
<evidence type="ECO:0000313" key="2">
    <source>
        <dbReference type="Proteomes" id="UP000824120"/>
    </source>
</evidence>
<comment type="caution">
    <text evidence="1">The sequence shown here is derived from an EMBL/GenBank/DDBJ whole genome shotgun (WGS) entry which is preliminary data.</text>
</comment>
<sequence>MHQFGDEISYLTTEIGVQIVDMTRERESLEKSIKFQNLILKDEKKKVTRVVSESSNFFEEIHS</sequence>
<reference evidence="1 2" key="1">
    <citation type="submission" date="2020-09" db="EMBL/GenBank/DDBJ databases">
        <title>De no assembly of potato wild relative species, Solanum commersonii.</title>
        <authorList>
            <person name="Cho K."/>
        </authorList>
    </citation>
    <scope>NUCLEOTIDE SEQUENCE [LARGE SCALE GENOMIC DNA]</scope>
    <source>
        <strain evidence="1">LZ3.2</strain>
        <tissue evidence="1">Leaf</tissue>
    </source>
</reference>
<proteinExistence type="predicted"/>
<organism evidence="1 2">
    <name type="scientific">Solanum commersonii</name>
    <name type="common">Commerson's wild potato</name>
    <name type="synonym">Commerson's nightshade</name>
    <dbReference type="NCBI Taxonomy" id="4109"/>
    <lineage>
        <taxon>Eukaryota</taxon>
        <taxon>Viridiplantae</taxon>
        <taxon>Streptophyta</taxon>
        <taxon>Embryophyta</taxon>
        <taxon>Tracheophyta</taxon>
        <taxon>Spermatophyta</taxon>
        <taxon>Magnoliopsida</taxon>
        <taxon>eudicotyledons</taxon>
        <taxon>Gunneridae</taxon>
        <taxon>Pentapetalae</taxon>
        <taxon>asterids</taxon>
        <taxon>lamiids</taxon>
        <taxon>Solanales</taxon>
        <taxon>Solanaceae</taxon>
        <taxon>Solanoideae</taxon>
        <taxon>Solaneae</taxon>
        <taxon>Solanum</taxon>
    </lineage>
</organism>
<keyword evidence="2" id="KW-1185">Reference proteome</keyword>
<gene>
    <name evidence="1" type="ORF">H5410_030293</name>
</gene>
<dbReference type="AlphaFoldDB" id="A0A9J5YDX0"/>
<dbReference type="EMBL" id="JACXVP010000006">
    <property type="protein sequence ID" value="KAG5598923.1"/>
    <property type="molecule type" value="Genomic_DNA"/>
</dbReference>
<name>A0A9J5YDX0_SOLCO</name>